<dbReference type="SUPFAM" id="SSF51971">
    <property type="entry name" value="Nucleotide-binding domain"/>
    <property type="match status" value="1"/>
</dbReference>
<sequence length="40" mass="4225">MIIIGAGIAGLAASCYAQMTGYRTQLFELHNQSGGFCNCL</sequence>
<dbReference type="Proteomes" id="UP000481033">
    <property type="component" value="Unassembled WGS sequence"/>
</dbReference>
<dbReference type="EMBL" id="QXHD01000004">
    <property type="protein sequence ID" value="NEZ56049.1"/>
    <property type="molecule type" value="Genomic_DNA"/>
</dbReference>
<evidence type="ECO:0000313" key="2">
    <source>
        <dbReference type="Proteomes" id="UP000481033"/>
    </source>
</evidence>
<dbReference type="Gene3D" id="3.50.50.60">
    <property type="entry name" value="FAD/NAD(P)-binding domain"/>
    <property type="match status" value="1"/>
</dbReference>
<gene>
    <name evidence="1" type="ORF">DXZ20_10255</name>
</gene>
<evidence type="ECO:0000313" key="1">
    <source>
        <dbReference type="EMBL" id="NEZ56049.1"/>
    </source>
</evidence>
<dbReference type="Pfam" id="PF13450">
    <property type="entry name" value="NAD_binding_8"/>
    <property type="match status" value="1"/>
</dbReference>
<proteinExistence type="predicted"/>
<comment type="caution">
    <text evidence="1">The sequence shown here is derived from an EMBL/GenBank/DDBJ whole genome shotgun (WGS) entry which is preliminary data.</text>
</comment>
<accession>A0A6M0RIP9</accession>
<protein>
    <submittedName>
        <fullName evidence="1">NAD(P)/FAD-dependent oxidoreductase</fullName>
    </submittedName>
</protein>
<organism evidence="1 2">
    <name type="scientific">Adonisia turfae CCMR0081</name>
    <dbReference type="NCBI Taxonomy" id="2292702"/>
    <lineage>
        <taxon>Bacteria</taxon>
        <taxon>Bacillati</taxon>
        <taxon>Cyanobacteriota</taxon>
        <taxon>Adonisia</taxon>
        <taxon>Adonisia turfae</taxon>
    </lineage>
</organism>
<name>A0A6M0RIP9_9CYAN</name>
<dbReference type="InterPro" id="IPR036188">
    <property type="entry name" value="FAD/NAD-bd_sf"/>
</dbReference>
<keyword evidence="2" id="KW-1185">Reference proteome</keyword>
<dbReference type="AlphaFoldDB" id="A0A6M0RIP9"/>
<reference evidence="1 2" key="1">
    <citation type="journal article" date="2020" name="Microb. Ecol.">
        <title>Ecogenomics of the Marine Benthic Filamentous Cyanobacterium Adonisia.</title>
        <authorList>
            <person name="Walter J.M."/>
            <person name="Coutinho F.H."/>
            <person name="Leomil L."/>
            <person name="Hargreaves P.I."/>
            <person name="Campeao M.E."/>
            <person name="Vieira V.V."/>
            <person name="Silva B.S."/>
            <person name="Fistarol G.O."/>
            <person name="Salomon P.S."/>
            <person name="Sawabe T."/>
            <person name="Mino S."/>
            <person name="Hosokawa M."/>
            <person name="Miyashita H."/>
            <person name="Maruyama F."/>
            <person name="van Verk M.C."/>
            <person name="Dutilh B.E."/>
            <person name="Thompson C.C."/>
            <person name="Thompson F.L."/>
        </authorList>
    </citation>
    <scope>NUCLEOTIDE SEQUENCE [LARGE SCALE GENOMIC DNA]</scope>
    <source>
        <strain evidence="1 2">CCMR0081</strain>
    </source>
</reference>